<accession>A0A066UKC6</accession>
<dbReference type="PROSITE" id="PS50883">
    <property type="entry name" value="EAL"/>
    <property type="match status" value="1"/>
</dbReference>
<dbReference type="SMART" id="SM00052">
    <property type="entry name" value="EAL"/>
    <property type="match status" value="1"/>
</dbReference>
<evidence type="ECO:0000313" key="3">
    <source>
        <dbReference type="EMBL" id="KAB0303330.1"/>
    </source>
</evidence>
<dbReference type="InterPro" id="IPR001633">
    <property type="entry name" value="EAL_dom"/>
</dbReference>
<feature type="domain" description="EAL" evidence="1">
    <location>
        <begin position="1"/>
        <end position="204"/>
    </location>
</feature>
<keyword evidence="5" id="KW-1185">Reference proteome</keyword>
<name>A0A066UKC6_9VIBR</name>
<dbReference type="STRING" id="212667.VFDL14_02635"/>
<dbReference type="EMBL" id="VXDD01000001">
    <property type="protein sequence ID" value="KAB0303330.1"/>
    <property type="molecule type" value="Genomic_DNA"/>
</dbReference>
<dbReference type="SUPFAM" id="SSF141868">
    <property type="entry name" value="EAL domain-like"/>
    <property type="match status" value="1"/>
</dbReference>
<reference evidence="4 5" key="1">
    <citation type="submission" date="2014-02" db="EMBL/GenBank/DDBJ databases">
        <title>Vibrio fortis Dalian14 Genome Sequencing.</title>
        <authorList>
            <person name="Wang Y."/>
            <person name="Song L."/>
            <person name="Liu G."/>
            <person name="Ding J."/>
        </authorList>
    </citation>
    <scope>NUCLEOTIDE SEQUENCE [LARGE SCALE GENOMIC DNA]</scope>
    <source>
        <strain evidence="4 5">Dalian14</strain>
    </source>
</reference>
<evidence type="ECO:0000313" key="5">
    <source>
        <dbReference type="Proteomes" id="UP000027219"/>
    </source>
</evidence>
<dbReference type="InterPro" id="IPR013976">
    <property type="entry name" value="HDOD"/>
</dbReference>
<sequence length="405" mass="45905">MKYSYVARQPILDIDKKTLGYELLFRDGPKNTFPEVEPELATSRLLSDHFLSTHYNTLGDKLGFVNFPYASLINLVPTLFPKESLVVEILEDCEPTDELLEAIKTIYDAGYTIALDDFVPSKAWKRFLPYVSIIKFDIRLVPIAKASMFMSTMRDLDIKFLAEKVETHEEYEQAKAAGFSYFQGYFFSKPEMIQTRALNPAFLTTIQLCKEIANEPIDFNEVERLITLDVTLSYKLLTYVNSAGGATTTIRSFRQALVYLGEQKLRKFVSLVAIASAKEDKPDSLYGLAVIRARQCELLIEKMRVKEEPGQAFLTGMFSLLDSLLDQPLQEVLNAVPIDEEIKQALVNRKGVLGAVLAMVVAYEQARWDEATRIRNLLKLTEAQLGQTYDEATNWAQELLSPVTT</sequence>
<proteinExistence type="predicted"/>
<dbReference type="PANTHER" id="PTHR33525">
    <property type="match status" value="1"/>
</dbReference>
<dbReference type="InterPro" id="IPR014408">
    <property type="entry name" value="dGMP_Pdiesterase_EAL/HD-GYP"/>
</dbReference>
<gene>
    <name evidence="3" type="ORF">F2Z80_04840</name>
    <name evidence="4" type="ORF">VFDL14_02635</name>
</gene>
<dbReference type="AlphaFoldDB" id="A0A066UKC6"/>
<dbReference type="PIRSF" id="PIRSF003180">
    <property type="entry name" value="DiGMPpdiest_YuxH"/>
    <property type="match status" value="1"/>
</dbReference>
<organism evidence="4 5">
    <name type="scientific">Vibrio fortis</name>
    <dbReference type="NCBI Taxonomy" id="212667"/>
    <lineage>
        <taxon>Bacteria</taxon>
        <taxon>Pseudomonadati</taxon>
        <taxon>Pseudomonadota</taxon>
        <taxon>Gammaproteobacteria</taxon>
        <taxon>Vibrionales</taxon>
        <taxon>Vibrionaceae</taxon>
        <taxon>Vibrio</taxon>
    </lineage>
</organism>
<keyword evidence="4" id="KW-0418">Kinase</keyword>
<dbReference type="Proteomes" id="UP000027219">
    <property type="component" value="Unassembled WGS sequence"/>
</dbReference>
<evidence type="ECO:0000259" key="2">
    <source>
        <dbReference type="PROSITE" id="PS51833"/>
    </source>
</evidence>
<dbReference type="InterPro" id="IPR035919">
    <property type="entry name" value="EAL_sf"/>
</dbReference>
<dbReference type="Gene3D" id="1.10.3210.10">
    <property type="entry name" value="Hypothetical protein af1432"/>
    <property type="match status" value="1"/>
</dbReference>
<protein>
    <submittedName>
        <fullName evidence="3">EAL domain-containing protein</fullName>
    </submittedName>
    <submittedName>
        <fullName evidence="4">Histidine kinase</fullName>
    </submittedName>
</protein>
<evidence type="ECO:0000313" key="6">
    <source>
        <dbReference type="Proteomes" id="UP000326687"/>
    </source>
</evidence>
<reference evidence="3 6" key="2">
    <citation type="submission" date="2019-09" db="EMBL/GenBank/DDBJ databases">
        <title>Vibrio Fortis S7-72.</title>
        <authorList>
            <person name="Das S.K."/>
        </authorList>
    </citation>
    <scope>NUCLEOTIDE SEQUENCE [LARGE SCALE GENOMIC DNA]</scope>
    <source>
        <strain evidence="3 6">S7-72</strain>
    </source>
</reference>
<dbReference type="Proteomes" id="UP000326687">
    <property type="component" value="Unassembled WGS sequence"/>
</dbReference>
<dbReference type="PROSITE" id="PS51833">
    <property type="entry name" value="HDOD"/>
    <property type="match status" value="1"/>
</dbReference>
<dbReference type="InterPro" id="IPR052340">
    <property type="entry name" value="RNase_Y/CdgJ"/>
</dbReference>
<dbReference type="GO" id="GO:0016301">
    <property type="term" value="F:kinase activity"/>
    <property type="evidence" value="ECO:0007669"/>
    <property type="project" value="UniProtKB-KW"/>
</dbReference>
<comment type="caution">
    <text evidence="4">The sequence shown here is derived from an EMBL/GenBank/DDBJ whole genome shotgun (WGS) entry which is preliminary data.</text>
</comment>
<feature type="domain" description="HDOD" evidence="2">
    <location>
        <begin position="198"/>
        <end position="384"/>
    </location>
</feature>
<dbReference type="SUPFAM" id="SSF109604">
    <property type="entry name" value="HD-domain/PDEase-like"/>
    <property type="match status" value="1"/>
</dbReference>
<dbReference type="EMBL" id="JFFR01000025">
    <property type="protein sequence ID" value="KDN27896.1"/>
    <property type="molecule type" value="Genomic_DNA"/>
</dbReference>
<dbReference type="PANTHER" id="PTHR33525:SF4">
    <property type="entry name" value="CYCLIC DI-GMP PHOSPHODIESTERASE CDGJ"/>
    <property type="match status" value="1"/>
</dbReference>
<dbReference type="Pfam" id="PF00563">
    <property type="entry name" value="EAL"/>
    <property type="match status" value="1"/>
</dbReference>
<dbReference type="OrthoDB" id="9804751at2"/>
<evidence type="ECO:0000313" key="4">
    <source>
        <dbReference type="EMBL" id="KDN27896.1"/>
    </source>
</evidence>
<dbReference type="Pfam" id="PF08668">
    <property type="entry name" value="HDOD"/>
    <property type="match status" value="1"/>
</dbReference>
<dbReference type="RefSeq" id="WP_032552108.1">
    <property type="nucleotide sequence ID" value="NZ_JFFR01000025.1"/>
</dbReference>
<keyword evidence="4" id="KW-0808">Transferase</keyword>
<evidence type="ECO:0000259" key="1">
    <source>
        <dbReference type="PROSITE" id="PS50883"/>
    </source>
</evidence>
<dbReference type="Gene3D" id="3.20.20.450">
    <property type="entry name" value="EAL domain"/>
    <property type="match status" value="1"/>
</dbReference>